<dbReference type="NCBIfam" id="TIGR02095">
    <property type="entry name" value="glgA"/>
    <property type="match status" value="1"/>
</dbReference>
<comment type="pathway">
    <text evidence="3 8">Glycan biosynthesis; glycogen biosynthesis.</text>
</comment>
<evidence type="ECO:0000256" key="5">
    <source>
        <dbReference type="ARBA" id="ARBA00022676"/>
    </source>
</evidence>
<dbReference type="PANTHER" id="PTHR45825">
    <property type="entry name" value="GRANULE-BOUND STARCH SYNTHASE 1, CHLOROPLASTIC/AMYLOPLASTIC"/>
    <property type="match status" value="1"/>
</dbReference>
<dbReference type="HAMAP" id="MF_00484">
    <property type="entry name" value="Glycogen_synth"/>
    <property type="match status" value="1"/>
</dbReference>
<dbReference type="GO" id="GO:0004373">
    <property type="term" value="F:alpha-1,4-glucan glucosyltransferase (UDP-glucose donor) activity"/>
    <property type="evidence" value="ECO:0007669"/>
    <property type="project" value="InterPro"/>
</dbReference>
<dbReference type="EC" id="2.4.1.21" evidence="8"/>
<dbReference type="Gene3D" id="3.40.50.2000">
    <property type="entry name" value="Glycogen Phosphorylase B"/>
    <property type="match status" value="2"/>
</dbReference>
<evidence type="ECO:0000313" key="11">
    <source>
        <dbReference type="EMBL" id="OEJ66220.1"/>
    </source>
</evidence>
<reference evidence="12" key="1">
    <citation type="submission" date="2016-07" db="EMBL/GenBank/DDBJ databases">
        <authorList>
            <person name="Florea S."/>
            <person name="Webb J.S."/>
            <person name="Jaromczyk J."/>
            <person name="Schardl C.L."/>
        </authorList>
    </citation>
    <scope>NUCLEOTIDE SEQUENCE [LARGE SCALE GENOMIC DNA]</scope>
    <source>
        <strain evidence="12">MV-1</strain>
    </source>
</reference>
<evidence type="ECO:0000313" key="12">
    <source>
        <dbReference type="Proteomes" id="UP000095347"/>
    </source>
</evidence>
<keyword evidence="12" id="KW-1185">Reference proteome</keyword>
<comment type="catalytic activity">
    <reaction evidence="1 8">
        <text>[(1-&gt;4)-alpha-D-glucosyl](n) + ADP-alpha-D-glucose = [(1-&gt;4)-alpha-D-glucosyl](n+1) + ADP + H(+)</text>
        <dbReference type="Rhea" id="RHEA:18189"/>
        <dbReference type="Rhea" id="RHEA-COMP:9584"/>
        <dbReference type="Rhea" id="RHEA-COMP:9587"/>
        <dbReference type="ChEBI" id="CHEBI:15378"/>
        <dbReference type="ChEBI" id="CHEBI:15444"/>
        <dbReference type="ChEBI" id="CHEBI:57498"/>
        <dbReference type="ChEBI" id="CHEBI:456216"/>
        <dbReference type="EC" id="2.4.1.21"/>
    </reaction>
</comment>
<feature type="domain" description="Glycosyl transferase family 1" evidence="9">
    <location>
        <begin position="293"/>
        <end position="453"/>
    </location>
</feature>
<dbReference type="SUPFAM" id="SSF53756">
    <property type="entry name" value="UDP-Glycosyltransferase/glycogen phosphorylase"/>
    <property type="match status" value="1"/>
</dbReference>
<feature type="binding site" evidence="8">
    <location>
        <position position="15"/>
    </location>
    <ligand>
        <name>ADP-alpha-D-glucose</name>
        <dbReference type="ChEBI" id="CHEBI:57498"/>
    </ligand>
</feature>
<accession>A0A1E5Q650</accession>
<keyword evidence="5 8" id="KW-0328">Glycosyltransferase</keyword>
<dbReference type="AlphaFoldDB" id="A0A1E5Q650"/>
<protein>
    <recommendedName>
        <fullName evidence="8">Glycogen synthase</fullName>
        <ecNumber evidence="8">2.4.1.21</ecNumber>
    </recommendedName>
    <alternativeName>
        <fullName evidence="8">Starch [bacterial glycogen] synthase</fullName>
    </alternativeName>
</protein>
<evidence type="ECO:0000256" key="8">
    <source>
        <dbReference type="HAMAP-Rule" id="MF_00484"/>
    </source>
</evidence>
<gene>
    <name evidence="8" type="primary">glgA</name>
    <name evidence="11" type="ORF">BEN30_12570</name>
</gene>
<dbReference type="GO" id="GO:0009011">
    <property type="term" value="F:alpha-1,4-glucan glucosyltransferase (ADP-glucose donor) activity"/>
    <property type="evidence" value="ECO:0007669"/>
    <property type="project" value="UniProtKB-UniRule"/>
</dbReference>
<comment type="function">
    <text evidence="2 8">Synthesizes alpha-1,4-glucan chains using ADP-glucose.</text>
</comment>
<dbReference type="InterPro" id="IPR011835">
    <property type="entry name" value="GS/SS"/>
</dbReference>
<dbReference type="Pfam" id="PF08323">
    <property type="entry name" value="Glyco_transf_5"/>
    <property type="match status" value="1"/>
</dbReference>
<evidence type="ECO:0000256" key="3">
    <source>
        <dbReference type="ARBA" id="ARBA00004964"/>
    </source>
</evidence>
<sequence length="479" mass="52106">MKVLFVTSEAFPLLKTGGLGDVSGALPAALAEAGEDVHMLLPGYPQALENADHVGVTIALGNILGFEDVSLIEARMPDNGVPLWLINCPQLYDRPGNPYVQDGKTDWPDNHLRFALLSYVAAILSVPDNACGWTADIVHTNDWQGGLTAAYLHFWGIRQRARTVFTVHNLQYLGLFTPDVLPQVGLPDAAFSIDGLEFHHKVSFLKAGLYYSDAITTVSPTYAKEIMLPEFGCGLDGLLRQRADSVHGILNGIDDDIWNPKTDPHIPHHFSLARRTGKIQNKAALQHEMGLPADLDAPLFCVVSRLTEQKGIELIAKSASALRKLGIQLAILGSGDHHLEELLSVISGLDLGIKVKIGYDDALAHRIIAGSDVLLMPSQFEPCGLTQMYAMRYGTLPLVYKTGGLADTVVDCGTAGDGTGFVFETASTDALTATAKRATDLYRHPKLWQKAQRNAMSQDMSWKHAAPAYMRLYKNLAAT</sequence>
<dbReference type="UniPathway" id="UPA00164"/>
<keyword evidence="7 8" id="KW-0320">Glycogen biosynthesis</keyword>
<dbReference type="CDD" id="cd03791">
    <property type="entry name" value="GT5_Glycogen_synthase_DULL1-like"/>
    <property type="match status" value="1"/>
</dbReference>
<evidence type="ECO:0000256" key="4">
    <source>
        <dbReference type="ARBA" id="ARBA00010281"/>
    </source>
</evidence>
<dbReference type="Pfam" id="PF00534">
    <property type="entry name" value="Glycos_transf_1"/>
    <property type="match status" value="1"/>
</dbReference>
<evidence type="ECO:0000259" key="9">
    <source>
        <dbReference type="Pfam" id="PF00534"/>
    </source>
</evidence>
<comment type="caution">
    <text evidence="11">The sequence shown here is derived from an EMBL/GenBank/DDBJ whole genome shotgun (WGS) entry which is preliminary data.</text>
</comment>
<organism evidence="11 12">
    <name type="scientific">Magnetovibrio blakemorei</name>
    <dbReference type="NCBI Taxonomy" id="28181"/>
    <lineage>
        <taxon>Bacteria</taxon>
        <taxon>Pseudomonadati</taxon>
        <taxon>Pseudomonadota</taxon>
        <taxon>Alphaproteobacteria</taxon>
        <taxon>Rhodospirillales</taxon>
        <taxon>Magnetovibrionaceae</taxon>
        <taxon>Magnetovibrio</taxon>
    </lineage>
</organism>
<keyword evidence="6 8" id="KW-0808">Transferase</keyword>
<dbReference type="EMBL" id="MCGG01000036">
    <property type="protein sequence ID" value="OEJ66220.1"/>
    <property type="molecule type" value="Genomic_DNA"/>
</dbReference>
<dbReference type="Proteomes" id="UP000095347">
    <property type="component" value="Unassembled WGS sequence"/>
</dbReference>
<evidence type="ECO:0000259" key="10">
    <source>
        <dbReference type="Pfam" id="PF08323"/>
    </source>
</evidence>
<dbReference type="NCBIfam" id="NF001899">
    <property type="entry name" value="PRK00654.1-2"/>
    <property type="match status" value="1"/>
</dbReference>
<evidence type="ECO:0000256" key="1">
    <source>
        <dbReference type="ARBA" id="ARBA00001478"/>
    </source>
</evidence>
<feature type="domain" description="Starch synthase catalytic" evidence="10">
    <location>
        <begin position="2"/>
        <end position="241"/>
    </location>
</feature>
<dbReference type="GO" id="GO:0005829">
    <property type="term" value="C:cytosol"/>
    <property type="evidence" value="ECO:0007669"/>
    <property type="project" value="TreeGrafter"/>
</dbReference>
<evidence type="ECO:0000256" key="6">
    <source>
        <dbReference type="ARBA" id="ARBA00022679"/>
    </source>
</evidence>
<evidence type="ECO:0000256" key="7">
    <source>
        <dbReference type="ARBA" id="ARBA00023056"/>
    </source>
</evidence>
<dbReference type="InterPro" id="IPR001296">
    <property type="entry name" value="Glyco_trans_1"/>
</dbReference>
<comment type="similarity">
    <text evidence="4 8">Belongs to the glycosyltransferase 1 family. Bacterial/plant glycogen synthase subfamily.</text>
</comment>
<name>A0A1E5Q650_9PROT</name>
<dbReference type="InterPro" id="IPR013534">
    <property type="entry name" value="Starch_synth_cat_dom"/>
</dbReference>
<dbReference type="PANTHER" id="PTHR45825:SF11">
    <property type="entry name" value="ALPHA AMYLASE DOMAIN-CONTAINING PROTEIN"/>
    <property type="match status" value="1"/>
</dbReference>
<dbReference type="OrthoDB" id="9808590at2"/>
<dbReference type="RefSeq" id="WP_069958425.1">
    <property type="nucleotide sequence ID" value="NZ_MCGG01000036.1"/>
</dbReference>
<proteinExistence type="inferred from homology"/>
<dbReference type="STRING" id="28181.BEN30_12570"/>
<evidence type="ECO:0000256" key="2">
    <source>
        <dbReference type="ARBA" id="ARBA00002764"/>
    </source>
</evidence>
<dbReference type="GO" id="GO:0005978">
    <property type="term" value="P:glycogen biosynthetic process"/>
    <property type="evidence" value="ECO:0007669"/>
    <property type="project" value="UniProtKB-UniRule"/>
</dbReference>